<gene>
    <name evidence="1" type="ORF">GCM10010842_08920</name>
</gene>
<evidence type="ECO:0000313" key="1">
    <source>
        <dbReference type="EMBL" id="GGN32326.1"/>
    </source>
</evidence>
<dbReference type="Proteomes" id="UP000645517">
    <property type="component" value="Unassembled WGS sequence"/>
</dbReference>
<comment type="caution">
    <text evidence="1">The sequence shown here is derived from an EMBL/GenBank/DDBJ whole genome shotgun (WGS) entry which is preliminary data.</text>
</comment>
<keyword evidence="2" id="KW-1185">Reference proteome</keyword>
<proteinExistence type="predicted"/>
<name>A0ABQ2J009_9DEIO</name>
<dbReference type="EMBL" id="BMOR01000002">
    <property type="protein sequence ID" value="GGN32326.1"/>
    <property type="molecule type" value="Genomic_DNA"/>
</dbReference>
<reference evidence="2" key="1">
    <citation type="journal article" date="2019" name="Int. J. Syst. Evol. Microbiol.">
        <title>The Global Catalogue of Microorganisms (GCM) 10K type strain sequencing project: providing services to taxonomists for standard genome sequencing and annotation.</title>
        <authorList>
            <consortium name="The Broad Institute Genomics Platform"/>
            <consortium name="The Broad Institute Genome Sequencing Center for Infectious Disease"/>
            <person name="Wu L."/>
            <person name="Ma J."/>
        </authorList>
    </citation>
    <scope>NUCLEOTIDE SEQUENCE [LARGE SCALE GENOMIC DNA]</scope>
    <source>
        <strain evidence="2">JCM 16918</strain>
    </source>
</reference>
<accession>A0ABQ2J009</accession>
<dbReference type="RefSeq" id="WP_189054424.1">
    <property type="nucleotide sequence ID" value="NZ_BMOR01000002.1"/>
</dbReference>
<protein>
    <submittedName>
        <fullName evidence="1">Uncharacterized protein</fullName>
    </submittedName>
</protein>
<sequence>MNRLDELVKSFAVTADMNRHLVRRFQFFVMELSRELSRQEMEGGSKMDTRVEWETRKVPVTEAQDGEPAKMADWGWVITVHLKSSTLKTYMKIEAEPAEAGGYDLINADWHEDNARVLDGTEAANVILDWELGRHQRLQKELDTGNLARVRPGDEFLN</sequence>
<organism evidence="1 2">
    <name type="scientific">Deinococcus daejeonensis</name>
    <dbReference type="NCBI Taxonomy" id="1007098"/>
    <lineage>
        <taxon>Bacteria</taxon>
        <taxon>Thermotogati</taxon>
        <taxon>Deinococcota</taxon>
        <taxon>Deinococci</taxon>
        <taxon>Deinococcales</taxon>
        <taxon>Deinococcaceae</taxon>
        <taxon>Deinococcus</taxon>
    </lineage>
</organism>
<evidence type="ECO:0000313" key="2">
    <source>
        <dbReference type="Proteomes" id="UP000645517"/>
    </source>
</evidence>